<organism evidence="18 19">
    <name type="scientific">Thalassobacter stenotrophicus</name>
    <dbReference type="NCBI Taxonomy" id="266809"/>
    <lineage>
        <taxon>Bacteria</taxon>
        <taxon>Pseudomonadati</taxon>
        <taxon>Pseudomonadota</taxon>
        <taxon>Alphaproteobacteria</taxon>
        <taxon>Rhodobacterales</taxon>
        <taxon>Roseobacteraceae</taxon>
        <taxon>Thalassobacter</taxon>
    </lineage>
</organism>
<dbReference type="GO" id="GO:0032259">
    <property type="term" value="P:methylation"/>
    <property type="evidence" value="ECO:0007669"/>
    <property type="project" value="UniProtKB-KW"/>
</dbReference>
<name>A0A0P1F0T0_9RHOB</name>
<evidence type="ECO:0000256" key="15">
    <source>
        <dbReference type="RuleBase" id="RU003960"/>
    </source>
</evidence>
<evidence type="ECO:0000259" key="17">
    <source>
        <dbReference type="Pfam" id="PF10414"/>
    </source>
</evidence>
<dbReference type="UniPathway" id="UPA00262">
    <property type="reaction ID" value="UER00211"/>
</dbReference>
<keyword evidence="8" id="KW-0520">NAD</keyword>
<dbReference type="STRING" id="266809.PM03_10830"/>
<comment type="catalytic activity">
    <reaction evidence="13">
        <text>precorrin-2 + NAD(+) = sirohydrochlorin + NADH + 2 H(+)</text>
        <dbReference type="Rhea" id="RHEA:15613"/>
        <dbReference type="ChEBI" id="CHEBI:15378"/>
        <dbReference type="ChEBI" id="CHEBI:57540"/>
        <dbReference type="ChEBI" id="CHEBI:57945"/>
        <dbReference type="ChEBI" id="CHEBI:58351"/>
        <dbReference type="ChEBI" id="CHEBI:58827"/>
        <dbReference type="EC" id="1.3.1.76"/>
    </reaction>
</comment>
<evidence type="ECO:0000256" key="12">
    <source>
        <dbReference type="ARBA" id="ARBA00025705"/>
    </source>
</evidence>
<comment type="pathway">
    <text evidence="1">Porphyrin-containing compound metabolism; siroheme biosynthesis; sirohydrochlorin from precorrin-2: step 1/1.</text>
</comment>
<keyword evidence="7" id="KW-0560">Oxidoreductase</keyword>
<evidence type="ECO:0000256" key="8">
    <source>
        <dbReference type="ARBA" id="ARBA00023027"/>
    </source>
</evidence>
<dbReference type="GO" id="GO:0009236">
    <property type="term" value="P:cobalamin biosynthetic process"/>
    <property type="evidence" value="ECO:0007669"/>
    <property type="project" value="UniProtKB-KW"/>
</dbReference>
<dbReference type="PIRSF" id="PIRSF036426">
    <property type="entry name" value="Sirohaem_synth"/>
    <property type="match status" value="1"/>
</dbReference>
<accession>A0A0P1F0T0</accession>
<dbReference type="eggNOG" id="COG1648">
    <property type="taxonomic scope" value="Bacteria"/>
</dbReference>
<feature type="active site" description="Proton acceptor" evidence="14">
    <location>
        <position position="274"/>
    </location>
</feature>
<dbReference type="InterPro" id="IPR036291">
    <property type="entry name" value="NAD(P)-bd_dom_sf"/>
</dbReference>
<dbReference type="PANTHER" id="PTHR45790">
    <property type="entry name" value="SIROHEME SYNTHASE-RELATED"/>
    <property type="match status" value="1"/>
</dbReference>
<comment type="pathway">
    <text evidence="12">Porphyrin-containing compound metabolism; siroheme biosynthesis; precorrin-2 from uroporphyrinogen III: step 1/1.</text>
</comment>
<dbReference type="InterPro" id="IPR019478">
    <property type="entry name" value="Sirohaem_synthase_dimer_dom"/>
</dbReference>
<evidence type="ECO:0000256" key="1">
    <source>
        <dbReference type="ARBA" id="ARBA00005010"/>
    </source>
</evidence>
<dbReference type="Pfam" id="PF00590">
    <property type="entry name" value="TP_methylase"/>
    <property type="match status" value="1"/>
</dbReference>
<dbReference type="Gene3D" id="3.30.950.10">
    <property type="entry name" value="Methyltransferase, Cobalt-precorrin-4 Transmethylase, Domain 2"/>
    <property type="match status" value="1"/>
</dbReference>
<dbReference type="InterPro" id="IPR006366">
    <property type="entry name" value="CobA/CysG_C"/>
</dbReference>
<evidence type="ECO:0000256" key="2">
    <source>
        <dbReference type="ARBA" id="ARBA00005879"/>
    </source>
</evidence>
<dbReference type="Pfam" id="PF13241">
    <property type="entry name" value="NAD_binding_7"/>
    <property type="match status" value="1"/>
</dbReference>
<keyword evidence="6" id="KW-0949">S-adenosyl-L-methionine</keyword>
<dbReference type="InterPro" id="IPR014776">
    <property type="entry name" value="4pyrrole_Mease_sub2"/>
</dbReference>
<evidence type="ECO:0000256" key="7">
    <source>
        <dbReference type="ARBA" id="ARBA00023002"/>
    </source>
</evidence>
<dbReference type="PANTHER" id="PTHR45790:SF3">
    <property type="entry name" value="S-ADENOSYL-L-METHIONINE-DEPENDENT UROPORPHYRINOGEN III METHYLTRANSFERASE, CHLOROPLASTIC"/>
    <property type="match status" value="1"/>
</dbReference>
<dbReference type="InterPro" id="IPR012409">
    <property type="entry name" value="Sirohaem_synth"/>
</dbReference>
<keyword evidence="4 15" id="KW-0489">Methyltransferase</keyword>
<dbReference type="NCBIfam" id="TIGR01469">
    <property type="entry name" value="cobA_cysG_Cterm"/>
    <property type="match status" value="1"/>
</dbReference>
<evidence type="ECO:0000259" key="16">
    <source>
        <dbReference type="Pfam" id="PF00590"/>
    </source>
</evidence>
<dbReference type="GO" id="GO:0043115">
    <property type="term" value="F:precorrin-2 dehydrogenase activity"/>
    <property type="evidence" value="ECO:0007669"/>
    <property type="project" value="UniProtKB-EC"/>
</dbReference>
<dbReference type="Proteomes" id="UP000051298">
    <property type="component" value="Unassembled WGS sequence"/>
</dbReference>
<evidence type="ECO:0000256" key="10">
    <source>
        <dbReference type="ARBA" id="ARBA00023244"/>
    </source>
</evidence>
<keyword evidence="5 15" id="KW-0808">Transferase</keyword>
<dbReference type="CDD" id="cd11642">
    <property type="entry name" value="SUMT"/>
    <property type="match status" value="1"/>
</dbReference>
<dbReference type="SUPFAM" id="SSF75615">
    <property type="entry name" value="Siroheme synthase middle domains-like"/>
    <property type="match status" value="1"/>
</dbReference>
<sequence>MFLIYADAVQLTRTLFYIRGEPKRHAMQHFPIFMAVAGRRIVLSGGGDAALAKLRLLLKTEANVTVFAADPAPEIQTWAQQDRLTLHPRGMEPGDAMCAVLFYAANEDATEDARVADIAHRDGARVNIVDNLSDSQFITPAIVDRDPVVVAIGTEGAAPVLARAIKRDLEEKLPAQLGTLARIGKTFRRAVEVLPFGKARRDFWAEYYFDHGPKSLELGEDAVIPALEDHLANTLNKSEEVGHVDLVGAGPGDPDLLTLKARKALDKADVVIHDRLVPHTILELARREATIIDAGKTGFGPSTPQGDIDALIVEHARAGAHVVRLKAGDATVFGRLDEELDAIAAAGVSYTIIPGITAASAAVATIGQSLTKRGRNSAVRLITGHDTKGYADQDWRALATPGEVAAIYMGRTAARYIQGRLTMHGADPATPVTIVEHASQPGQRIHTATLGTLSDTMAGVTGPALTLYGLAPRAALDAVETLPLQEVAQ</sequence>
<evidence type="ECO:0000313" key="19">
    <source>
        <dbReference type="Proteomes" id="UP000051298"/>
    </source>
</evidence>
<evidence type="ECO:0000256" key="13">
    <source>
        <dbReference type="ARBA" id="ARBA00047561"/>
    </source>
</evidence>
<dbReference type="SUPFAM" id="SSF51735">
    <property type="entry name" value="NAD(P)-binding Rossmann-fold domains"/>
    <property type="match status" value="1"/>
</dbReference>
<evidence type="ECO:0000256" key="14">
    <source>
        <dbReference type="PIRSR" id="PIRSR036426-1"/>
    </source>
</evidence>
<dbReference type="InterPro" id="IPR000878">
    <property type="entry name" value="4pyrrol_Mease"/>
</dbReference>
<keyword evidence="11" id="KW-0511">Multifunctional enzyme</keyword>
<dbReference type="NCBIfam" id="NF004790">
    <property type="entry name" value="PRK06136.1"/>
    <property type="match status" value="1"/>
</dbReference>
<dbReference type="AlphaFoldDB" id="A0A0P1F0T0"/>
<dbReference type="FunFam" id="3.40.1010.10:FF:000001">
    <property type="entry name" value="Siroheme synthase"/>
    <property type="match status" value="1"/>
</dbReference>
<gene>
    <name evidence="18" type="primary">cysG_2</name>
    <name evidence="18" type="ORF">THS5294_02333</name>
</gene>
<dbReference type="GO" id="GO:0019354">
    <property type="term" value="P:siroheme biosynthetic process"/>
    <property type="evidence" value="ECO:0007669"/>
    <property type="project" value="UniProtKB-UniPathway"/>
</dbReference>
<dbReference type="InterPro" id="IPR035996">
    <property type="entry name" value="4pyrrol_Methylase_sf"/>
</dbReference>
<dbReference type="Gene3D" id="3.40.1010.10">
    <property type="entry name" value="Cobalt-precorrin-4 Transmethylase, Domain 1"/>
    <property type="match status" value="1"/>
</dbReference>
<dbReference type="InterPro" id="IPR014777">
    <property type="entry name" value="4pyrrole_Mease_sub1"/>
</dbReference>
<keyword evidence="3" id="KW-0169">Cobalamin biosynthesis</keyword>
<dbReference type="EMBL" id="CYRX01000031">
    <property type="protein sequence ID" value="CUH61035.1"/>
    <property type="molecule type" value="Genomic_DNA"/>
</dbReference>
<reference evidence="18 19" key="1">
    <citation type="submission" date="2015-09" db="EMBL/GenBank/DDBJ databases">
        <authorList>
            <consortium name="Swine Surveillance"/>
        </authorList>
    </citation>
    <scope>NUCLEOTIDE SEQUENCE [LARGE SCALE GENOMIC DNA]</scope>
    <source>
        <strain evidence="18 19">CECT 5294</strain>
    </source>
</reference>
<evidence type="ECO:0000256" key="4">
    <source>
        <dbReference type="ARBA" id="ARBA00022603"/>
    </source>
</evidence>
<dbReference type="Gene3D" id="3.40.50.720">
    <property type="entry name" value="NAD(P)-binding Rossmann-like Domain"/>
    <property type="match status" value="1"/>
</dbReference>
<dbReference type="PROSITE" id="PS00840">
    <property type="entry name" value="SUMT_2"/>
    <property type="match status" value="1"/>
</dbReference>
<dbReference type="InterPro" id="IPR006367">
    <property type="entry name" value="Sirohaem_synthase_N"/>
</dbReference>
<feature type="domain" description="Sirohaem synthase dimerisation" evidence="17">
    <location>
        <begin position="177"/>
        <end position="222"/>
    </location>
</feature>
<feature type="active site" description="Proton donor" evidence="14">
    <location>
        <position position="296"/>
    </location>
</feature>
<dbReference type="eggNOG" id="COG0007">
    <property type="taxonomic scope" value="Bacteria"/>
</dbReference>
<evidence type="ECO:0000256" key="5">
    <source>
        <dbReference type="ARBA" id="ARBA00022679"/>
    </source>
</evidence>
<evidence type="ECO:0000256" key="9">
    <source>
        <dbReference type="ARBA" id="ARBA00023239"/>
    </source>
</evidence>
<dbReference type="NCBIfam" id="TIGR01470">
    <property type="entry name" value="cysG_Nterm"/>
    <property type="match status" value="1"/>
</dbReference>
<feature type="domain" description="Tetrapyrrole methylase" evidence="16">
    <location>
        <begin position="246"/>
        <end position="453"/>
    </location>
</feature>
<evidence type="ECO:0000256" key="6">
    <source>
        <dbReference type="ARBA" id="ARBA00022691"/>
    </source>
</evidence>
<evidence type="ECO:0000256" key="11">
    <source>
        <dbReference type="ARBA" id="ARBA00023268"/>
    </source>
</evidence>
<dbReference type="GO" id="GO:0051266">
    <property type="term" value="F:sirohydrochlorin ferrochelatase activity"/>
    <property type="evidence" value="ECO:0007669"/>
    <property type="project" value="InterPro"/>
</dbReference>
<evidence type="ECO:0000313" key="18">
    <source>
        <dbReference type="EMBL" id="CUH61035.1"/>
    </source>
</evidence>
<dbReference type="SUPFAM" id="SSF53790">
    <property type="entry name" value="Tetrapyrrole methylase"/>
    <property type="match status" value="1"/>
</dbReference>
<dbReference type="PROSITE" id="PS00839">
    <property type="entry name" value="SUMT_1"/>
    <property type="match status" value="1"/>
</dbReference>
<dbReference type="NCBIfam" id="NF007922">
    <property type="entry name" value="PRK10637.1"/>
    <property type="match status" value="1"/>
</dbReference>
<keyword evidence="9" id="KW-0456">Lyase</keyword>
<proteinExistence type="inferred from homology"/>
<dbReference type="Pfam" id="PF10414">
    <property type="entry name" value="CysG_dimeriser"/>
    <property type="match status" value="1"/>
</dbReference>
<comment type="similarity">
    <text evidence="2 15">Belongs to the precorrin methyltransferase family.</text>
</comment>
<keyword evidence="10" id="KW-0627">Porphyrin biosynthesis</keyword>
<protein>
    <submittedName>
        <fullName evidence="18">Siroheme synthase</fullName>
    </submittedName>
</protein>
<dbReference type="GO" id="GO:0051287">
    <property type="term" value="F:NAD binding"/>
    <property type="evidence" value="ECO:0007669"/>
    <property type="project" value="InterPro"/>
</dbReference>
<dbReference type="Gene3D" id="3.30.160.110">
    <property type="entry name" value="Siroheme synthase, domain 2"/>
    <property type="match status" value="1"/>
</dbReference>
<dbReference type="InterPro" id="IPR003043">
    <property type="entry name" value="Uropor_MeTrfase_CS"/>
</dbReference>
<evidence type="ECO:0000256" key="3">
    <source>
        <dbReference type="ARBA" id="ARBA00022573"/>
    </source>
</evidence>
<dbReference type="GO" id="GO:0004851">
    <property type="term" value="F:uroporphyrin-III C-methyltransferase activity"/>
    <property type="evidence" value="ECO:0007669"/>
    <property type="project" value="InterPro"/>
</dbReference>
<dbReference type="InterPro" id="IPR050161">
    <property type="entry name" value="Siro_Cobalamin_biosynth"/>
</dbReference>